<keyword evidence="1" id="KW-0812">Transmembrane</keyword>
<reference evidence="2 3" key="1">
    <citation type="journal article" date="2020" name="Nature">
        <title>Six reference-quality genomes reveal evolution of bat adaptations.</title>
        <authorList>
            <person name="Jebb D."/>
            <person name="Huang Z."/>
            <person name="Pippel M."/>
            <person name="Hughes G.M."/>
            <person name="Lavrichenko K."/>
            <person name="Devanna P."/>
            <person name="Winkler S."/>
            <person name="Jermiin L.S."/>
            <person name="Skirmuntt E.C."/>
            <person name="Katzourakis A."/>
            <person name="Burkitt-Gray L."/>
            <person name="Ray D.A."/>
            <person name="Sullivan K.A.M."/>
            <person name="Roscito J.G."/>
            <person name="Kirilenko B.M."/>
            <person name="Davalos L.M."/>
            <person name="Corthals A.P."/>
            <person name="Power M.L."/>
            <person name="Jones G."/>
            <person name="Ransome R.D."/>
            <person name="Dechmann D.K.N."/>
            <person name="Locatelli A.G."/>
            <person name="Puechmaille S.J."/>
            <person name="Fedrigo O."/>
            <person name="Jarvis E.D."/>
            <person name="Hiller M."/>
            <person name="Vernes S.C."/>
            <person name="Myers E.W."/>
            <person name="Teeling E.C."/>
        </authorList>
    </citation>
    <scope>NUCLEOTIDE SEQUENCE [LARGE SCALE GENOMIC DNA]</scope>
    <source>
        <strain evidence="2">MRouAeg1</strain>
        <tissue evidence="2">Muscle</tissue>
    </source>
</reference>
<accession>A0A7J8CIF6</accession>
<feature type="transmembrane region" description="Helical" evidence="1">
    <location>
        <begin position="86"/>
        <end position="109"/>
    </location>
</feature>
<organism evidence="2 3">
    <name type="scientific">Rousettus aegyptiacus</name>
    <name type="common">Egyptian fruit bat</name>
    <name type="synonym">Pteropus aegyptiacus</name>
    <dbReference type="NCBI Taxonomy" id="9407"/>
    <lineage>
        <taxon>Eukaryota</taxon>
        <taxon>Metazoa</taxon>
        <taxon>Chordata</taxon>
        <taxon>Craniata</taxon>
        <taxon>Vertebrata</taxon>
        <taxon>Euteleostomi</taxon>
        <taxon>Mammalia</taxon>
        <taxon>Eutheria</taxon>
        <taxon>Laurasiatheria</taxon>
        <taxon>Chiroptera</taxon>
        <taxon>Yinpterochiroptera</taxon>
        <taxon>Pteropodoidea</taxon>
        <taxon>Pteropodidae</taxon>
        <taxon>Rousettinae</taxon>
        <taxon>Rousettus</taxon>
    </lineage>
</organism>
<feature type="transmembrane region" description="Helical" evidence="1">
    <location>
        <begin position="115"/>
        <end position="133"/>
    </location>
</feature>
<dbReference type="EMBL" id="JACASE010000014">
    <property type="protein sequence ID" value="KAF6410626.1"/>
    <property type="molecule type" value="Genomic_DNA"/>
</dbReference>
<name>A0A7J8CIF6_ROUAE</name>
<dbReference type="Proteomes" id="UP000593571">
    <property type="component" value="Unassembled WGS sequence"/>
</dbReference>
<evidence type="ECO:0000313" key="3">
    <source>
        <dbReference type="Proteomes" id="UP000593571"/>
    </source>
</evidence>
<gene>
    <name evidence="2" type="ORF">HJG63_009110</name>
</gene>
<evidence type="ECO:0000256" key="1">
    <source>
        <dbReference type="SAM" id="Phobius"/>
    </source>
</evidence>
<keyword evidence="1" id="KW-1133">Transmembrane helix</keyword>
<evidence type="ECO:0000313" key="2">
    <source>
        <dbReference type="EMBL" id="KAF6410626.1"/>
    </source>
</evidence>
<dbReference type="AlphaFoldDB" id="A0A7J8CIF6"/>
<keyword evidence="1" id="KW-0472">Membrane</keyword>
<proteinExistence type="predicted"/>
<feature type="transmembrane region" description="Helical" evidence="1">
    <location>
        <begin position="145"/>
        <end position="164"/>
    </location>
</feature>
<comment type="caution">
    <text evidence="2">The sequence shown here is derived from an EMBL/GenBank/DDBJ whole genome shotgun (WGS) entry which is preliminary data.</text>
</comment>
<sequence length="171" mass="18374">MAPWLALVSSGDLSQSARSLLVCSHGRRPVRATFTPAGLCGGPAELLPASLLQTASANVLSCVTSRFMCLHGLNPPRRSHGSRGRCIFTGHLIGVPNALCIAVLICIYISRLPVSPSICILFWAICISSSVPAPTFSLCFFPGRFVILLVYSSSLCILGLKLHYRCDKHFS</sequence>
<protein>
    <submittedName>
        <fullName evidence="2">Uncharacterized protein</fullName>
    </submittedName>
</protein>
<keyword evidence="3" id="KW-1185">Reference proteome</keyword>